<evidence type="ECO:0000256" key="1">
    <source>
        <dbReference type="ARBA" id="ARBA00004651"/>
    </source>
</evidence>
<evidence type="ECO:0000256" key="4">
    <source>
        <dbReference type="ARBA" id="ARBA00022960"/>
    </source>
</evidence>
<feature type="compositionally biased region" description="Low complexity" evidence="10">
    <location>
        <begin position="27"/>
        <end position="37"/>
    </location>
</feature>
<feature type="transmembrane region" description="Helical" evidence="8">
    <location>
        <begin position="193"/>
        <end position="209"/>
    </location>
</feature>
<dbReference type="eggNOG" id="COG0728">
    <property type="taxonomic scope" value="Bacteria"/>
</dbReference>
<evidence type="ECO:0000256" key="6">
    <source>
        <dbReference type="ARBA" id="ARBA00022989"/>
    </source>
</evidence>
<dbReference type="InterPro" id="IPR051050">
    <property type="entry name" value="Lipid_II_flippase_MurJ/MviN"/>
</dbReference>
<dbReference type="GO" id="GO:0071555">
    <property type="term" value="P:cell wall organization"/>
    <property type="evidence" value="ECO:0007669"/>
    <property type="project" value="UniProtKB-UniRule"/>
</dbReference>
<reference evidence="11 12" key="1">
    <citation type="submission" date="2014-03" db="EMBL/GenBank/DDBJ databases">
        <title>Draft genome sequence of Deinococcus phoenicis 1P10ME.</title>
        <authorList>
            <person name="Stepanov V.G."/>
            <person name="Vaishampayan P."/>
            <person name="Venkateswaran K."/>
            <person name="Fox G.E."/>
        </authorList>
    </citation>
    <scope>NUCLEOTIDE SEQUENCE [LARGE SCALE GENOMIC DNA]</scope>
    <source>
        <strain evidence="11 12">1P10ME</strain>
    </source>
</reference>
<feature type="region of interest" description="Disordered" evidence="10">
    <location>
        <begin position="1"/>
        <end position="37"/>
    </location>
</feature>
<dbReference type="STRING" id="1476583.DEIPH_ctg004orf0182"/>
<evidence type="ECO:0000313" key="12">
    <source>
        <dbReference type="Proteomes" id="UP000020492"/>
    </source>
</evidence>
<dbReference type="GO" id="GO:0009252">
    <property type="term" value="P:peptidoglycan biosynthetic process"/>
    <property type="evidence" value="ECO:0007669"/>
    <property type="project" value="UniProtKB-UniRule"/>
</dbReference>
<comment type="function">
    <text evidence="8 9">Involved in peptidoglycan biosynthesis. Transports lipid-linked peptidoglycan precursors from the inner to the outer leaflet of the cytoplasmic membrane.</text>
</comment>
<dbReference type="PATRIC" id="fig|1476583.3.peg.327"/>
<feature type="transmembrane region" description="Helical" evidence="8">
    <location>
        <begin position="343"/>
        <end position="362"/>
    </location>
</feature>
<feature type="transmembrane region" description="Helical" evidence="8">
    <location>
        <begin position="123"/>
        <end position="148"/>
    </location>
</feature>
<keyword evidence="2 8" id="KW-1003">Cell membrane</keyword>
<dbReference type="GO" id="GO:0005886">
    <property type="term" value="C:plasma membrane"/>
    <property type="evidence" value="ECO:0007669"/>
    <property type="project" value="UniProtKB-SubCell"/>
</dbReference>
<feature type="transmembrane region" description="Helical" evidence="8">
    <location>
        <begin position="160"/>
        <end position="181"/>
    </location>
</feature>
<dbReference type="RefSeq" id="WP_081790715.1">
    <property type="nucleotide sequence ID" value="NZ_JHAC01000004.1"/>
</dbReference>
<accession>A0A016QUA1</accession>
<feature type="compositionally biased region" description="Pro residues" evidence="10">
    <location>
        <begin position="1"/>
        <end position="13"/>
    </location>
</feature>
<feature type="transmembrane region" description="Helical" evidence="8">
    <location>
        <begin position="469"/>
        <end position="490"/>
    </location>
</feature>
<dbReference type="GO" id="GO:0015648">
    <property type="term" value="F:lipid-linked peptidoglycan transporter activity"/>
    <property type="evidence" value="ECO:0007669"/>
    <property type="project" value="UniProtKB-UniRule"/>
</dbReference>
<comment type="caution">
    <text evidence="8">Lacks conserved residue(s) required for the propagation of feature annotation.</text>
</comment>
<dbReference type="CDD" id="cd13123">
    <property type="entry name" value="MATE_MurJ_like"/>
    <property type="match status" value="1"/>
</dbReference>
<dbReference type="OrthoDB" id="9816572at2"/>
<dbReference type="Pfam" id="PF03023">
    <property type="entry name" value="MurJ"/>
    <property type="match status" value="1"/>
</dbReference>
<comment type="caution">
    <text evidence="11">The sequence shown here is derived from an EMBL/GenBank/DDBJ whole genome shotgun (WGS) entry which is preliminary data.</text>
</comment>
<keyword evidence="7 8" id="KW-0472">Membrane</keyword>
<keyword evidence="12" id="KW-1185">Reference proteome</keyword>
<keyword evidence="8 9" id="KW-0961">Cell wall biogenesis/degradation</keyword>
<dbReference type="PANTHER" id="PTHR47019">
    <property type="entry name" value="LIPID II FLIPPASE MURJ"/>
    <property type="match status" value="1"/>
</dbReference>
<keyword evidence="5 8" id="KW-0573">Peptidoglycan synthesis</keyword>
<gene>
    <name evidence="8" type="primary">murJ</name>
    <name evidence="11" type="ORF">DEIPH_ctg004orf0182</name>
</gene>
<comment type="subcellular location">
    <subcellularLocation>
        <location evidence="1 8">Cell membrane</location>
        <topology evidence="1 8">Multi-pass membrane protein</topology>
    </subcellularLocation>
</comment>
<keyword evidence="4 8" id="KW-0133">Cell shape</keyword>
<evidence type="ECO:0000256" key="7">
    <source>
        <dbReference type="ARBA" id="ARBA00023136"/>
    </source>
</evidence>
<organism evidence="11 12">
    <name type="scientific">Deinococcus phoenicis</name>
    <dbReference type="NCBI Taxonomy" id="1476583"/>
    <lineage>
        <taxon>Bacteria</taxon>
        <taxon>Thermotogati</taxon>
        <taxon>Deinococcota</taxon>
        <taxon>Deinococci</taxon>
        <taxon>Deinococcales</taxon>
        <taxon>Deinococcaceae</taxon>
        <taxon>Deinococcus</taxon>
    </lineage>
</organism>
<dbReference type="AlphaFoldDB" id="A0A016QUA1"/>
<comment type="similarity">
    <text evidence="8 9">Belongs to the MurJ/MviN family.</text>
</comment>
<dbReference type="GO" id="GO:0034204">
    <property type="term" value="P:lipid translocation"/>
    <property type="evidence" value="ECO:0007669"/>
    <property type="project" value="TreeGrafter"/>
</dbReference>
<evidence type="ECO:0000256" key="8">
    <source>
        <dbReference type="HAMAP-Rule" id="MF_02078"/>
    </source>
</evidence>
<dbReference type="Proteomes" id="UP000020492">
    <property type="component" value="Unassembled WGS sequence"/>
</dbReference>
<dbReference type="HAMAP" id="MF_02078">
    <property type="entry name" value="MurJ_MviN"/>
    <property type="match status" value="1"/>
</dbReference>
<evidence type="ECO:0000256" key="2">
    <source>
        <dbReference type="ARBA" id="ARBA00022475"/>
    </source>
</evidence>
<feature type="transmembrane region" description="Helical" evidence="8">
    <location>
        <begin position="436"/>
        <end position="457"/>
    </location>
</feature>
<name>A0A016QUA1_9DEIO</name>
<evidence type="ECO:0000256" key="10">
    <source>
        <dbReference type="SAM" id="MobiDB-lite"/>
    </source>
</evidence>
<comment type="pathway">
    <text evidence="8">Cell wall biogenesis; peptidoglycan biosynthesis.</text>
</comment>
<dbReference type="PIRSF" id="PIRSF002869">
    <property type="entry name" value="MviN"/>
    <property type="match status" value="1"/>
</dbReference>
<evidence type="ECO:0000256" key="5">
    <source>
        <dbReference type="ARBA" id="ARBA00022984"/>
    </source>
</evidence>
<protein>
    <recommendedName>
        <fullName evidence="8">Probable lipid II flippase MurJ</fullName>
    </recommendedName>
</protein>
<keyword evidence="3 8" id="KW-0812">Transmembrane</keyword>
<dbReference type="GO" id="GO:0008360">
    <property type="term" value="P:regulation of cell shape"/>
    <property type="evidence" value="ECO:0007669"/>
    <property type="project" value="UniProtKB-UniRule"/>
</dbReference>
<dbReference type="EMBL" id="JHAC01000004">
    <property type="protein sequence ID" value="EYB69653.1"/>
    <property type="molecule type" value="Genomic_DNA"/>
</dbReference>
<sequence length="539" mass="57165">MTVPPSPGPPPDAPESHPELELDLSFPAQGPDPQAPAARKSLRANTLIVMAGTLGSRLSGIVRQQIMNLFGNTLLDAFLVAVRIPNLLRELLAEGALVNSFIPVYKTLDEAGRRQLASAFSGVLIAVNLLLMALGILAAPLIVDLLLAGSPNVDRALAVYMTQLVMPFLMLISLSSVAMGLLNADEHFRESSFAPVAFNLASIAVLLLLPDTATWLAFGWLAGGVAQLLVQLPALRRFGLLPTPALVGHPALGRVLRQMAPFTLTAGARQILNVYVTRLLSNGQLFQAGTQGGYSNAETLFTMVNGLFVVSPALALFPRFSQYAAEKNWPEFRALTAQAIRTTTFLAAPMSALLVALAPYAISIVNLRPNFDAARFQAGTGILTGWALALVPWAVVTILLRTFYARERTREAVTVSAVGFVLEVGLYRVLVPQLGLIGFGLSTTLSGLVIAAILALLYRRALGFPGRAVLAHLARVVPLAAVAGAVAWLISRFMPAPGYIVPGVIGLAAAGSVGLGVYLAGAVVLRMPEVAGVMRRLRR</sequence>
<proteinExistence type="inferred from homology"/>
<dbReference type="InterPro" id="IPR004268">
    <property type="entry name" value="MurJ"/>
</dbReference>
<dbReference type="UniPathway" id="UPA00219"/>
<keyword evidence="6 8" id="KW-1133">Transmembrane helix</keyword>
<evidence type="ECO:0000256" key="3">
    <source>
        <dbReference type="ARBA" id="ARBA00022692"/>
    </source>
</evidence>
<dbReference type="PRINTS" id="PR01806">
    <property type="entry name" value="VIRFACTRMVIN"/>
</dbReference>
<feature type="transmembrane region" description="Helical" evidence="8">
    <location>
        <begin position="382"/>
        <end position="400"/>
    </location>
</feature>
<keyword evidence="8 9" id="KW-0813">Transport</keyword>
<evidence type="ECO:0000313" key="11">
    <source>
        <dbReference type="EMBL" id="EYB69653.1"/>
    </source>
</evidence>
<evidence type="ECO:0000256" key="9">
    <source>
        <dbReference type="PIRNR" id="PIRNR002869"/>
    </source>
</evidence>
<feature type="transmembrane region" description="Helical" evidence="8">
    <location>
        <begin position="496"/>
        <end position="525"/>
    </location>
</feature>
<dbReference type="NCBIfam" id="TIGR01695">
    <property type="entry name" value="murJ_mviN"/>
    <property type="match status" value="1"/>
</dbReference>
<dbReference type="PANTHER" id="PTHR47019:SF1">
    <property type="entry name" value="LIPID II FLIPPASE MURJ"/>
    <property type="match status" value="1"/>
</dbReference>
<feature type="transmembrane region" description="Helical" evidence="8">
    <location>
        <begin position="412"/>
        <end position="430"/>
    </location>
</feature>